<sequence length="460" mass="47639">MRRIDVAAVIAAAGWLGFATTPAAAATTSRVNLSDSGAELAGWSYGASLSADARYAAFESQAANAVAGDSNDTMDAFVRDVASGRTVRVSVSTEGTEAIGSSGSPAISSDGRYVAFTSDARNLVAGDTTGDGYEDVFLRDRDTDADGIFDEPGEVSTTRMSVTTSGGEPNSSSIRPAIGDGRHVAFMSIADNIVPGDTNEEDVFVRDVERSRTVRVSVSTSGQQGNDWSWNPSISESGRWVAFTSEASNLVRADSNGHTFDVFVRDRDTDTDGVFDEAGAVRTTRVSVGGILGNSGGQAGKISADGRHVVFVSHGTSSAVGTTWDVFSRDLSTNRTTLISASSGGASGNASSQAPTISADGRYVSFESDASNLVPGDTNGVKDAFVRDRDTDADGILDERGAVRTARVSVSSTGLEANRDTFAPVVAANGTAVSFASEATNLSETADSNAVMDVFLRSLP</sequence>
<dbReference type="InterPro" id="IPR011659">
    <property type="entry name" value="WD40"/>
</dbReference>
<reference evidence="4" key="1">
    <citation type="submission" date="2020-02" db="EMBL/GenBank/DDBJ databases">
        <authorList>
            <person name="Meier V. D."/>
        </authorList>
    </citation>
    <scope>NUCLEOTIDE SEQUENCE</scope>
    <source>
        <strain evidence="4">AVDCRST_MAG69</strain>
    </source>
</reference>
<name>A0A6J4S677_9ACTN</name>
<evidence type="ECO:0008006" key="5">
    <source>
        <dbReference type="Google" id="ProtNLM"/>
    </source>
</evidence>
<comment type="similarity">
    <text evidence="1">Belongs to the TolB family.</text>
</comment>
<dbReference type="InterPro" id="IPR011042">
    <property type="entry name" value="6-blade_b-propeller_TolB-like"/>
</dbReference>
<proteinExistence type="inferred from homology"/>
<feature type="signal peptide" evidence="3">
    <location>
        <begin position="1"/>
        <end position="25"/>
    </location>
</feature>
<evidence type="ECO:0000256" key="2">
    <source>
        <dbReference type="SAM" id="MobiDB-lite"/>
    </source>
</evidence>
<dbReference type="PANTHER" id="PTHR36842">
    <property type="entry name" value="PROTEIN TOLB HOMOLOG"/>
    <property type="match status" value="1"/>
</dbReference>
<dbReference type="SUPFAM" id="SSF82171">
    <property type="entry name" value="DPP6 N-terminal domain-like"/>
    <property type="match status" value="1"/>
</dbReference>
<accession>A0A6J4S677</accession>
<dbReference type="EMBL" id="CADCVP010000141">
    <property type="protein sequence ID" value="CAA9490687.1"/>
    <property type="molecule type" value="Genomic_DNA"/>
</dbReference>
<evidence type="ECO:0000313" key="4">
    <source>
        <dbReference type="EMBL" id="CAA9490687.1"/>
    </source>
</evidence>
<organism evidence="4">
    <name type="scientific">uncultured Solirubrobacteraceae bacterium</name>
    <dbReference type="NCBI Taxonomy" id="1162706"/>
    <lineage>
        <taxon>Bacteria</taxon>
        <taxon>Bacillati</taxon>
        <taxon>Actinomycetota</taxon>
        <taxon>Thermoleophilia</taxon>
        <taxon>Solirubrobacterales</taxon>
        <taxon>Solirubrobacteraceae</taxon>
        <taxon>environmental samples</taxon>
    </lineage>
</organism>
<dbReference type="AlphaFoldDB" id="A0A6J4S677"/>
<feature type="region of interest" description="Disordered" evidence="2">
    <location>
        <begin position="144"/>
        <end position="177"/>
    </location>
</feature>
<protein>
    <recommendedName>
        <fullName evidence="5">TolB protein, periplasmic protein involved in the tonb-independent uptake of group A colicins</fullName>
    </recommendedName>
</protein>
<dbReference type="Gene3D" id="2.120.10.30">
    <property type="entry name" value="TolB, C-terminal domain"/>
    <property type="match status" value="1"/>
</dbReference>
<evidence type="ECO:0000256" key="3">
    <source>
        <dbReference type="SAM" id="SignalP"/>
    </source>
</evidence>
<gene>
    <name evidence="4" type="ORF">AVDCRST_MAG69-1330</name>
</gene>
<feature type="chain" id="PRO_5026819188" description="TolB protein, periplasmic protein involved in the tonb-independent uptake of group A colicins" evidence="3">
    <location>
        <begin position="26"/>
        <end position="460"/>
    </location>
</feature>
<dbReference type="Pfam" id="PF07676">
    <property type="entry name" value="PD40"/>
    <property type="match status" value="1"/>
</dbReference>
<feature type="compositionally biased region" description="Polar residues" evidence="2">
    <location>
        <begin position="155"/>
        <end position="174"/>
    </location>
</feature>
<keyword evidence="3" id="KW-0732">Signal</keyword>
<evidence type="ECO:0000256" key="1">
    <source>
        <dbReference type="ARBA" id="ARBA00009820"/>
    </source>
</evidence>